<reference evidence="1" key="1">
    <citation type="submission" date="2015-08" db="EMBL/GenBank/DDBJ databases">
        <authorList>
            <person name="Babu N.S."/>
            <person name="Beckwith C.J."/>
            <person name="Beseler K.G."/>
            <person name="Brison A."/>
            <person name="Carone J.V."/>
            <person name="Caskin T.P."/>
            <person name="Diamond M."/>
            <person name="Durham M.E."/>
            <person name="Foxe J.M."/>
            <person name="Go M."/>
            <person name="Henderson B.A."/>
            <person name="Jones I.B."/>
            <person name="McGettigan J.A."/>
            <person name="Micheletti S.J."/>
            <person name="Nasrallah M.E."/>
            <person name="Ortiz D."/>
            <person name="Piller C.R."/>
            <person name="Privatt S.R."/>
            <person name="Schneider S.L."/>
            <person name="Sharp S."/>
            <person name="Smith T.C."/>
            <person name="Stanton J.D."/>
            <person name="Ullery H.E."/>
            <person name="Wilson R.J."/>
            <person name="Serrano M.G."/>
            <person name="Buck G."/>
            <person name="Lee V."/>
            <person name="Wang Y."/>
            <person name="Carvalho R."/>
            <person name="Voegtly L."/>
            <person name="Shi R."/>
            <person name="Duckworth R."/>
            <person name="Johnson A."/>
            <person name="Loviza R."/>
            <person name="Walstead R."/>
            <person name="Shah Z."/>
            <person name="Kiflezghi M."/>
            <person name="Wade K."/>
            <person name="Ball S.L."/>
            <person name="Bradley K.W."/>
            <person name="Asai D.J."/>
            <person name="Bowman C.A."/>
            <person name="Russell D.A."/>
            <person name="Pope W.H."/>
            <person name="Jacobs-Sera D."/>
            <person name="Hendrix R.W."/>
            <person name="Hatfull G.F."/>
        </authorList>
    </citation>
    <scope>NUCLEOTIDE SEQUENCE</scope>
    <source>
        <strain evidence="1">ZJ0603</strain>
    </source>
</reference>
<dbReference type="InterPro" id="IPR001646">
    <property type="entry name" value="5peptide_repeat"/>
</dbReference>
<dbReference type="NCBIfam" id="NF033086">
    <property type="entry name" value="penta_rpt_Qnr"/>
    <property type="match status" value="1"/>
</dbReference>
<gene>
    <name evidence="1" type="primary">qnr</name>
</gene>
<dbReference type="Pfam" id="PF00805">
    <property type="entry name" value="Pentapeptide"/>
    <property type="match status" value="1"/>
</dbReference>
<dbReference type="PANTHER" id="PTHR14136:SF17">
    <property type="entry name" value="BTB_POZ DOMAIN-CONTAINING PROTEIN KCTD9"/>
    <property type="match status" value="1"/>
</dbReference>
<dbReference type="EMBL" id="KT633378">
    <property type="protein sequence ID" value="AMH86047.1"/>
    <property type="molecule type" value="Genomic_DNA"/>
</dbReference>
<accession>A0A140CQI6</accession>
<organism evidence="1">
    <name type="scientific">Vibrio harveyi</name>
    <name type="common">Beneckea harveyi</name>
    <dbReference type="NCBI Taxonomy" id="669"/>
    <lineage>
        <taxon>Bacteria</taxon>
        <taxon>Pseudomonadati</taxon>
        <taxon>Pseudomonadota</taxon>
        <taxon>Gammaproteobacteria</taxon>
        <taxon>Vibrionales</taxon>
        <taxon>Vibrionaceae</taxon>
        <taxon>Vibrio</taxon>
    </lineage>
</organism>
<dbReference type="SUPFAM" id="SSF141571">
    <property type="entry name" value="Pentapeptide repeat-like"/>
    <property type="match status" value="2"/>
</dbReference>
<dbReference type="PANTHER" id="PTHR14136">
    <property type="entry name" value="BTB_POZ DOMAIN-CONTAINING PROTEIN KCTD9"/>
    <property type="match status" value="1"/>
</dbReference>
<evidence type="ECO:0000313" key="1">
    <source>
        <dbReference type="EMBL" id="AMH86047.1"/>
    </source>
</evidence>
<reference evidence="1" key="2">
    <citation type="submission" date="2016-02" db="EMBL/GenBank/DDBJ databases">
        <title>Cloning and expression of qnr gene in Vibrio harveyi.</title>
        <authorList>
            <person name="Gan Z."/>
            <person name="Tang J."/>
            <person name="Jian J."/>
            <person name="Ding Y."/>
            <person name="Wu Z."/>
        </authorList>
    </citation>
    <scope>NUCLEOTIDE SEQUENCE</scope>
    <source>
        <strain evidence="1">ZJ0603</strain>
    </source>
</reference>
<sequence>MIKTDLTFEQEDFSHHDLQNTTFQNCRFYQCNFDHADLSDVKFIDCRFIQPSDIEGCTFRYAKLKDASFSNCMLAMSQFNGADCVGIELRKCDLKGANFQSANFANRVSNTVFFCIAYITGCNLAYTNFERALLEKCDLFENRWNGANLIGASFKGADLSRGEFSPEQWGSLNIEESDLTHVDLEGLDIRRVSLYGVKICDWQQEQLLSPFGLIVI</sequence>
<dbReference type="AlphaFoldDB" id="A0A140CQI6"/>
<protein>
    <submittedName>
        <fullName evidence="1">Fluoroquinolone resistance protein</fullName>
    </submittedName>
</protein>
<name>A0A140CQI6_VIBHA</name>
<dbReference type="InterPro" id="IPR051082">
    <property type="entry name" value="Pentapeptide-BTB/POZ_domain"/>
</dbReference>
<dbReference type="Gene3D" id="2.160.20.80">
    <property type="entry name" value="E3 ubiquitin-protein ligase SopA"/>
    <property type="match status" value="1"/>
</dbReference>
<proteinExistence type="predicted"/>
<dbReference type="Pfam" id="PF13599">
    <property type="entry name" value="Pentapeptide_4"/>
    <property type="match status" value="1"/>
</dbReference>